<feature type="region of interest" description="Disordered" evidence="1">
    <location>
        <begin position="28"/>
        <end position="231"/>
    </location>
</feature>
<feature type="compositionally biased region" description="Polar residues" evidence="1">
    <location>
        <begin position="43"/>
        <end position="58"/>
    </location>
</feature>
<feature type="compositionally biased region" description="Low complexity" evidence="1">
    <location>
        <begin position="118"/>
        <end position="203"/>
    </location>
</feature>
<dbReference type="RefSeq" id="WP_110047050.1">
    <property type="nucleotide sequence ID" value="NZ_CP054613.1"/>
</dbReference>
<evidence type="ECO:0000256" key="2">
    <source>
        <dbReference type="SAM" id="SignalP"/>
    </source>
</evidence>
<feature type="compositionally biased region" description="Polar residues" evidence="1">
    <location>
        <begin position="276"/>
        <end position="286"/>
    </location>
</feature>
<keyword evidence="4" id="KW-1185">Reference proteome</keyword>
<dbReference type="EMBL" id="QGTQ01000035">
    <property type="protein sequence ID" value="PWV92463.1"/>
    <property type="molecule type" value="Genomic_DNA"/>
</dbReference>
<feature type="compositionally biased region" description="Low complexity" evidence="1">
    <location>
        <begin position="80"/>
        <end position="92"/>
    </location>
</feature>
<evidence type="ECO:0000313" key="4">
    <source>
        <dbReference type="Proteomes" id="UP000246635"/>
    </source>
</evidence>
<feature type="compositionally biased region" description="Polar residues" evidence="1">
    <location>
        <begin position="204"/>
        <end position="213"/>
    </location>
</feature>
<dbReference type="Proteomes" id="UP000246635">
    <property type="component" value="Unassembled WGS sequence"/>
</dbReference>
<dbReference type="PROSITE" id="PS51257">
    <property type="entry name" value="PROKAR_LIPOPROTEIN"/>
    <property type="match status" value="1"/>
</dbReference>
<sequence length="309" mass="31289">MRNKMSVTLLSAVVMMSLLVGCQSESKALSGSASDLTDPIAASTATETELDTESNTLEGSAYIEDNADQVTAAGEEEAASSDQSDNASNANEQTPSTEQKPAASSSSTTAAKEEKKTAASTQSASGSTTSGSTSKTKGSSSSDTSGSTKSTTAAQSAAGTSTKATSSSTAAKSAAPADSSNHTSTMGKIKSISGSKITIYKSSMSQGKPSGQAPSEGESGDASQPSDMFTEETMVIEVTSSTKLIEISFDNNERTEQTIKLTDLKEGDILRIQLTDGTQQASSIELSSGGFGGGQPPGQKPSQASDSTK</sequence>
<organism evidence="3 4">
    <name type="scientific">Paenibacillus cellulosilyticus</name>
    <dbReference type="NCBI Taxonomy" id="375489"/>
    <lineage>
        <taxon>Bacteria</taxon>
        <taxon>Bacillati</taxon>
        <taxon>Bacillota</taxon>
        <taxon>Bacilli</taxon>
        <taxon>Bacillales</taxon>
        <taxon>Paenibacillaceae</taxon>
        <taxon>Paenibacillus</taxon>
    </lineage>
</organism>
<evidence type="ECO:0008006" key="5">
    <source>
        <dbReference type="Google" id="ProtNLM"/>
    </source>
</evidence>
<dbReference type="AlphaFoldDB" id="A0A2V2YK73"/>
<gene>
    <name evidence="3" type="ORF">DFQ01_13524</name>
</gene>
<evidence type="ECO:0000256" key="1">
    <source>
        <dbReference type="SAM" id="MobiDB-lite"/>
    </source>
</evidence>
<name>A0A2V2YK73_9BACL</name>
<keyword evidence="2" id="KW-0732">Signal</keyword>
<proteinExistence type="predicted"/>
<accession>A0A2V2YK73</accession>
<evidence type="ECO:0000313" key="3">
    <source>
        <dbReference type="EMBL" id="PWV92463.1"/>
    </source>
</evidence>
<feature type="chain" id="PRO_5039629743" description="DUF5666 domain-containing protein" evidence="2">
    <location>
        <begin position="23"/>
        <end position="309"/>
    </location>
</feature>
<reference evidence="3 4" key="1">
    <citation type="submission" date="2018-05" db="EMBL/GenBank/DDBJ databases">
        <title>Genomic Encyclopedia of Type Strains, Phase III (KMG-III): the genomes of soil and plant-associated and newly described type strains.</title>
        <authorList>
            <person name="Whitman W."/>
        </authorList>
    </citation>
    <scope>NUCLEOTIDE SEQUENCE [LARGE SCALE GENOMIC DNA]</scope>
    <source>
        <strain evidence="3 4">CECT 5696</strain>
    </source>
</reference>
<protein>
    <recommendedName>
        <fullName evidence="5">DUF5666 domain-containing protein</fullName>
    </recommendedName>
</protein>
<feature type="signal peptide" evidence="2">
    <location>
        <begin position="1"/>
        <end position="22"/>
    </location>
</feature>
<comment type="caution">
    <text evidence="3">The sequence shown here is derived from an EMBL/GenBank/DDBJ whole genome shotgun (WGS) entry which is preliminary data.</text>
</comment>
<feature type="region of interest" description="Disordered" evidence="1">
    <location>
        <begin position="276"/>
        <end position="309"/>
    </location>
</feature>